<dbReference type="GO" id="GO:0000287">
    <property type="term" value="F:magnesium ion binding"/>
    <property type="evidence" value="ECO:0007669"/>
    <property type="project" value="InterPro"/>
</dbReference>
<dbReference type="PANTHER" id="PTHR14217:SF1">
    <property type="entry name" value="INOSITOL-TETRAKISPHOSPHATE 1-KINASE"/>
    <property type="match status" value="1"/>
</dbReference>
<evidence type="ECO:0008006" key="11">
    <source>
        <dbReference type="Google" id="ProtNLM"/>
    </source>
</evidence>
<keyword evidence="3" id="KW-0808">Transferase</keyword>
<dbReference type="Gene3D" id="3.30.1490.220">
    <property type="match status" value="1"/>
</dbReference>
<dbReference type="Gene3D" id="3.30.470.20">
    <property type="entry name" value="ATP-grasp fold, B domain"/>
    <property type="match status" value="1"/>
</dbReference>
<keyword evidence="4" id="KW-0479">Metal-binding</keyword>
<evidence type="ECO:0000256" key="7">
    <source>
        <dbReference type="ARBA" id="ARBA00022840"/>
    </source>
</evidence>
<dbReference type="OrthoDB" id="25308at2759"/>
<protein>
    <recommendedName>
        <fullName evidence="11">Inositol-tetrakisphosphate 1-kinase</fullName>
    </recommendedName>
</protein>
<dbReference type="Gene3D" id="3.40.50.11370">
    <property type="match status" value="1"/>
</dbReference>
<sequence length="436" mass="48935">MKRVGYWMNEKKRNKLKFDDFVRLSRDAGIDVSLIDLDINLEDQGPYDLILHKLNDVLAKADTGDDQARNRIQNVQSYLMSNPRTIAIDPLENVQRLLSRNNHYRLIEECHAQEEGLSVVVPAYVELDTNDISTNRQLMQASGLTFPCICKPLVAQGPSSHKMSIIFNDMGLKDIQTPCVVQSFINHNAVLQKVFIIGDLIHIVQRPSLKNFLNTDKDTIFFNSHDVSKPYSACFLNELDDVIQPKMAVCEDEIRRICRHVQTHLGLELIGVDIVQDMTTGRYAIIDINIFPDFDEVPNFNHELLKFLQLKLQSSKTAVPSMGESEFSMKHMIGGVKCLSKNTIEDSDLTSDNTKDGATCLIIGGTRSIIKASKSSISSPKDASPPKRTINGIVNNIGIHSNDELFHTLKQDLTQQSDLVQKLSCSGSKSETFNES</sequence>
<evidence type="ECO:0000256" key="3">
    <source>
        <dbReference type="ARBA" id="ARBA00022679"/>
    </source>
</evidence>
<evidence type="ECO:0000313" key="10">
    <source>
        <dbReference type="Proteomes" id="UP000749559"/>
    </source>
</evidence>
<keyword evidence="6" id="KW-0418">Kinase</keyword>
<comment type="similarity">
    <text evidence="2">Belongs to the ITPK1 family.</text>
</comment>
<keyword evidence="5" id="KW-0547">Nucleotide-binding</keyword>
<dbReference type="Proteomes" id="UP000749559">
    <property type="component" value="Unassembled WGS sequence"/>
</dbReference>
<accession>A0A8J1U252</accession>
<dbReference type="GO" id="GO:0047325">
    <property type="term" value="F:inositol-3,4,5,6-tetrakisphosphate 1-kinase activity"/>
    <property type="evidence" value="ECO:0007669"/>
    <property type="project" value="InterPro"/>
</dbReference>
<evidence type="ECO:0000256" key="5">
    <source>
        <dbReference type="ARBA" id="ARBA00022741"/>
    </source>
</evidence>
<dbReference type="GO" id="GO:0005524">
    <property type="term" value="F:ATP binding"/>
    <property type="evidence" value="ECO:0007669"/>
    <property type="project" value="UniProtKB-KW"/>
</dbReference>
<dbReference type="GO" id="GO:0052725">
    <property type="term" value="F:inositol-1,3,4-trisphosphate 6-kinase activity"/>
    <property type="evidence" value="ECO:0007669"/>
    <property type="project" value="InterPro"/>
</dbReference>
<dbReference type="AlphaFoldDB" id="A0A8J1U252"/>
<dbReference type="EMBL" id="CAIIXF020000008">
    <property type="protein sequence ID" value="CAH1791397.1"/>
    <property type="molecule type" value="Genomic_DNA"/>
</dbReference>
<gene>
    <name evidence="9" type="ORF">OFUS_LOCUS16483</name>
</gene>
<evidence type="ECO:0000256" key="2">
    <source>
        <dbReference type="ARBA" id="ARBA00009601"/>
    </source>
</evidence>
<proteinExistence type="inferred from homology"/>
<evidence type="ECO:0000256" key="6">
    <source>
        <dbReference type="ARBA" id="ARBA00022777"/>
    </source>
</evidence>
<dbReference type="PANTHER" id="PTHR14217">
    <property type="entry name" value="INOSITOL-TETRAKISPHOSPHATE 1-KINASE"/>
    <property type="match status" value="1"/>
</dbReference>
<dbReference type="InterPro" id="IPR040464">
    <property type="entry name" value="InsP(3)kin_ATP-grasp"/>
</dbReference>
<organism evidence="9 10">
    <name type="scientific">Owenia fusiformis</name>
    <name type="common">Polychaete worm</name>
    <dbReference type="NCBI Taxonomy" id="6347"/>
    <lineage>
        <taxon>Eukaryota</taxon>
        <taxon>Metazoa</taxon>
        <taxon>Spiralia</taxon>
        <taxon>Lophotrochozoa</taxon>
        <taxon>Annelida</taxon>
        <taxon>Polychaeta</taxon>
        <taxon>Sedentaria</taxon>
        <taxon>Canalipalpata</taxon>
        <taxon>Sabellida</taxon>
        <taxon>Oweniida</taxon>
        <taxon>Oweniidae</taxon>
        <taxon>Owenia</taxon>
    </lineage>
</organism>
<dbReference type="Pfam" id="PF05770">
    <property type="entry name" value="Ins134_P3_kin"/>
    <property type="match status" value="1"/>
</dbReference>
<dbReference type="SUPFAM" id="SSF56059">
    <property type="entry name" value="Glutathione synthetase ATP-binding domain-like"/>
    <property type="match status" value="1"/>
</dbReference>
<dbReference type="GO" id="GO:0005737">
    <property type="term" value="C:cytoplasm"/>
    <property type="evidence" value="ECO:0007669"/>
    <property type="project" value="TreeGrafter"/>
</dbReference>
<keyword evidence="7" id="KW-0067">ATP-binding</keyword>
<keyword evidence="8" id="KW-0460">Magnesium</keyword>
<keyword evidence="10" id="KW-1185">Reference proteome</keyword>
<dbReference type="InterPro" id="IPR041429">
    <property type="entry name" value="ITPK1_N"/>
</dbReference>
<evidence type="ECO:0000313" key="9">
    <source>
        <dbReference type="EMBL" id="CAH1791397.1"/>
    </source>
</evidence>
<reference evidence="9" key="1">
    <citation type="submission" date="2022-03" db="EMBL/GenBank/DDBJ databases">
        <authorList>
            <person name="Martin C."/>
        </authorList>
    </citation>
    <scope>NUCLEOTIDE SEQUENCE</scope>
</reference>
<evidence type="ECO:0000256" key="8">
    <source>
        <dbReference type="ARBA" id="ARBA00022842"/>
    </source>
</evidence>
<name>A0A8J1U252_OWEFU</name>
<dbReference type="GO" id="GO:0052726">
    <property type="term" value="F:inositol-1,3,4-trisphosphate 5-kinase activity"/>
    <property type="evidence" value="ECO:0007669"/>
    <property type="project" value="InterPro"/>
</dbReference>
<evidence type="ECO:0000256" key="1">
    <source>
        <dbReference type="ARBA" id="ARBA00001946"/>
    </source>
</evidence>
<dbReference type="FunFam" id="3.30.470.20:FF:000047">
    <property type="entry name" value="Inositol-tetrakisphosphate 1-kinase 4"/>
    <property type="match status" value="1"/>
</dbReference>
<dbReference type="GO" id="GO:0032957">
    <property type="term" value="P:inositol trisphosphate metabolic process"/>
    <property type="evidence" value="ECO:0007669"/>
    <property type="project" value="InterPro"/>
</dbReference>
<dbReference type="Pfam" id="PF17927">
    <property type="entry name" value="Ins134_P3_kin_N"/>
    <property type="match status" value="1"/>
</dbReference>
<comment type="caution">
    <text evidence="9">The sequence shown here is derived from an EMBL/GenBank/DDBJ whole genome shotgun (WGS) entry which is preliminary data.</text>
</comment>
<evidence type="ECO:0000256" key="4">
    <source>
        <dbReference type="ARBA" id="ARBA00022723"/>
    </source>
</evidence>
<dbReference type="InterPro" id="IPR008656">
    <property type="entry name" value="Inositol_tetrakis-P_1-kinase"/>
</dbReference>
<comment type="cofactor">
    <cofactor evidence="1">
        <name>Mg(2+)</name>
        <dbReference type="ChEBI" id="CHEBI:18420"/>
    </cofactor>
</comment>